<protein>
    <submittedName>
        <fullName evidence="1">Uncharacterized protein</fullName>
    </submittedName>
</protein>
<accession>A0A2P2MGK3</accession>
<organism evidence="1">
    <name type="scientific">Rhizophora mucronata</name>
    <name type="common">Asiatic mangrove</name>
    <dbReference type="NCBI Taxonomy" id="61149"/>
    <lineage>
        <taxon>Eukaryota</taxon>
        <taxon>Viridiplantae</taxon>
        <taxon>Streptophyta</taxon>
        <taxon>Embryophyta</taxon>
        <taxon>Tracheophyta</taxon>
        <taxon>Spermatophyta</taxon>
        <taxon>Magnoliopsida</taxon>
        <taxon>eudicotyledons</taxon>
        <taxon>Gunneridae</taxon>
        <taxon>Pentapetalae</taxon>
        <taxon>rosids</taxon>
        <taxon>fabids</taxon>
        <taxon>Malpighiales</taxon>
        <taxon>Rhizophoraceae</taxon>
        <taxon>Rhizophora</taxon>
    </lineage>
</organism>
<dbReference type="AlphaFoldDB" id="A0A2P2MGK3"/>
<evidence type="ECO:0000313" key="1">
    <source>
        <dbReference type="EMBL" id="MBX29333.1"/>
    </source>
</evidence>
<name>A0A2P2MGK3_RHIMU</name>
<proteinExistence type="predicted"/>
<sequence>MLNKIIYCCFYSYDPLFGEFEYNPTRRFCSVSTE</sequence>
<reference evidence="1" key="1">
    <citation type="submission" date="2018-02" db="EMBL/GenBank/DDBJ databases">
        <title>Rhizophora mucronata_Transcriptome.</title>
        <authorList>
            <person name="Meera S.P."/>
            <person name="Sreeshan A."/>
            <person name="Augustine A."/>
        </authorList>
    </citation>
    <scope>NUCLEOTIDE SEQUENCE</scope>
    <source>
        <tissue evidence="1">Leaf</tissue>
    </source>
</reference>
<dbReference type="EMBL" id="GGEC01048849">
    <property type="protein sequence ID" value="MBX29333.1"/>
    <property type="molecule type" value="Transcribed_RNA"/>
</dbReference>